<name>A0ACB0KFQ9_TRIPR</name>
<dbReference type="Proteomes" id="UP001177021">
    <property type="component" value="Unassembled WGS sequence"/>
</dbReference>
<sequence>MIQNPMLRRDEGIIIDKGHICLLDQLMRISPQIKPHVQEMAMKLALELKDIASRIAESSLVILGFLLLLFNYRLFSRFNFDEYQVLNLFEFVAHHKEAVELFQTFGFVDKISDFVENLITKQRYIGAVRFICAFKLADKFHLVNLLLRQHLEYTKQKVVARDVEIASLGDILECISDYSLESQDLVNEIRARIFVLEQEKQKENIVDIASSSTSQDRVQKPQEKKRSYEAVLANNSKHPRIDVPSSSS</sequence>
<comment type="caution">
    <text evidence="1">The sequence shown here is derived from an EMBL/GenBank/DDBJ whole genome shotgun (WGS) entry which is preliminary data.</text>
</comment>
<proteinExistence type="predicted"/>
<evidence type="ECO:0000313" key="2">
    <source>
        <dbReference type="Proteomes" id="UP001177021"/>
    </source>
</evidence>
<protein>
    <submittedName>
        <fullName evidence="1">Uncharacterized protein</fullName>
    </submittedName>
</protein>
<dbReference type="EMBL" id="CASHSV030000206">
    <property type="protein sequence ID" value="CAJ2655126.1"/>
    <property type="molecule type" value="Genomic_DNA"/>
</dbReference>
<accession>A0ACB0KFQ9</accession>
<reference evidence="1" key="1">
    <citation type="submission" date="2023-10" db="EMBL/GenBank/DDBJ databases">
        <authorList>
            <person name="Rodriguez Cubillos JULIANA M."/>
            <person name="De Vega J."/>
        </authorList>
    </citation>
    <scope>NUCLEOTIDE SEQUENCE</scope>
</reference>
<keyword evidence="2" id="KW-1185">Reference proteome</keyword>
<organism evidence="1 2">
    <name type="scientific">Trifolium pratense</name>
    <name type="common">Red clover</name>
    <dbReference type="NCBI Taxonomy" id="57577"/>
    <lineage>
        <taxon>Eukaryota</taxon>
        <taxon>Viridiplantae</taxon>
        <taxon>Streptophyta</taxon>
        <taxon>Embryophyta</taxon>
        <taxon>Tracheophyta</taxon>
        <taxon>Spermatophyta</taxon>
        <taxon>Magnoliopsida</taxon>
        <taxon>eudicotyledons</taxon>
        <taxon>Gunneridae</taxon>
        <taxon>Pentapetalae</taxon>
        <taxon>rosids</taxon>
        <taxon>fabids</taxon>
        <taxon>Fabales</taxon>
        <taxon>Fabaceae</taxon>
        <taxon>Papilionoideae</taxon>
        <taxon>50 kb inversion clade</taxon>
        <taxon>NPAAA clade</taxon>
        <taxon>Hologalegina</taxon>
        <taxon>IRL clade</taxon>
        <taxon>Trifolieae</taxon>
        <taxon>Trifolium</taxon>
    </lineage>
</organism>
<evidence type="ECO:0000313" key="1">
    <source>
        <dbReference type="EMBL" id="CAJ2655126.1"/>
    </source>
</evidence>
<gene>
    <name evidence="1" type="ORF">MILVUS5_LOCUS22126</name>
</gene>